<dbReference type="GO" id="GO:0004496">
    <property type="term" value="F:mevalonate kinase activity"/>
    <property type="evidence" value="ECO:0007669"/>
    <property type="project" value="InterPro"/>
</dbReference>
<keyword evidence="6" id="KW-0067">ATP-binding</keyword>
<keyword evidence="1" id="KW-0963">Cytoplasm</keyword>
<dbReference type="OrthoDB" id="9764892at2"/>
<dbReference type="InterPro" id="IPR014721">
    <property type="entry name" value="Ribsml_uS5_D2-typ_fold_subgr"/>
</dbReference>
<evidence type="ECO:0000313" key="13">
    <source>
        <dbReference type="Proteomes" id="UP000242754"/>
    </source>
</evidence>
<dbReference type="GO" id="GO:0019287">
    <property type="term" value="P:isopentenyl diphosphate biosynthetic process, mevalonate pathway"/>
    <property type="evidence" value="ECO:0007669"/>
    <property type="project" value="UniProtKB-UniPathway"/>
</dbReference>
<dbReference type="Proteomes" id="UP000242754">
    <property type="component" value="Unassembled WGS sequence"/>
</dbReference>
<dbReference type="SUPFAM" id="SSF54211">
    <property type="entry name" value="Ribosomal protein S5 domain 2-like"/>
    <property type="match status" value="1"/>
</dbReference>
<accession>A0A143Y5R1</accession>
<dbReference type="InterPro" id="IPR036554">
    <property type="entry name" value="GHMP_kinase_C_sf"/>
</dbReference>
<feature type="domain" description="GHMP kinase N-terminal" evidence="10">
    <location>
        <begin position="76"/>
        <end position="152"/>
    </location>
</feature>
<dbReference type="InterPro" id="IPR020568">
    <property type="entry name" value="Ribosomal_Su5_D2-typ_SF"/>
</dbReference>
<dbReference type="SUPFAM" id="SSF55060">
    <property type="entry name" value="GHMP Kinase, C-terminal domain"/>
    <property type="match status" value="1"/>
</dbReference>
<evidence type="ECO:0000313" key="12">
    <source>
        <dbReference type="EMBL" id="CZQ80550.1"/>
    </source>
</evidence>
<evidence type="ECO:0000256" key="5">
    <source>
        <dbReference type="ARBA" id="ARBA00022777"/>
    </source>
</evidence>
<dbReference type="GO" id="GO:0005524">
    <property type="term" value="F:ATP binding"/>
    <property type="evidence" value="ECO:0007669"/>
    <property type="project" value="UniProtKB-KW"/>
</dbReference>
<keyword evidence="8" id="KW-0443">Lipid metabolism</keyword>
<dbReference type="PRINTS" id="PR00959">
    <property type="entry name" value="MEVGALKINASE"/>
</dbReference>
<sequence>MMKIKCATGKAHGKIILMGEHAVVYGEPSIALPFPAVDMVATICEKEGPLTVDCSYYNGIASEMPEVLESLRTAILTALDALQKKSDNLSITIESSIPAERGMGSSAAVSVALTRALFRYFDAELTDERLLTLVNIAEKIAHGNPSGLDAAMTSGDDPLYFIKGKPFEKFPLNISACMIVGDTGITGQTREAVASIAQKLKGEQKDLYLNAIKTLGRLTGQAKCAIEENNPALLGKLMNEAHAELTFLDVSSKKLDQLVTAARSANALGAKLTGGGRGGCMIALAATQAEAKKVEQALQQAGAVRTWIYQMGGKKDAK</sequence>
<gene>
    <name evidence="12" type="ORF">Tpal_91</name>
</gene>
<dbReference type="Gene3D" id="3.30.70.890">
    <property type="entry name" value="GHMP kinase, C-terminal domain"/>
    <property type="match status" value="1"/>
</dbReference>
<evidence type="ECO:0000259" key="11">
    <source>
        <dbReference type="Pfam" id="PF08544"/>
    </source>
</evidence>
<evidence type="ECO:0000259" key="10">
    <source>
        <dbReference type="Pfam" id="PF00288"/>
    </source>
</evidence>
<dbReference type="PANTHER" id="PTHR43290:SF2">
    <property type="entry name" value="MEVALONATE KINASE"/>
    <property type="match status" value="1"/>
</dbReference>
<dbReference type="PANTHER" id="PTHR43290">
    <property type="entry name" value="MEVALONATE KINASE"/>
    <property type="match status" value="1"/>
</dbReference>
<evidence type="ECO:0000256" key="8">
    <source>
        <dbReference type="ARBA" id="ARBA00023098"/>
    </source>
</evidence>
<evidence type="ECO:0000256" key="2">
    <source>
        <dbReference type="ARBA" id="ARBA00022516"/>
    </source>
</evidence>
<keyword evidence="7" id="KW-0460">Magnesium</keyword>
<protein>
    <submittedName>
        <fullName evidence="12">Mevalonate/galactokinase</fullName>
    </submittedName>
</protein>
<dbReference type="InterPro" id="IPR006204">
    <property type="entry name" value="GHMP_kinase_N_dom"/>
</dbReference>
<dbReference type="STRING" id="140314.SAMN04488076_102201"/>
<evidence type="ECO:0000256" key="1">
    <source>
        <dbReference type="ARBA" id="ARBA00022490"/>
    </source>
</evidence>
<dbReference type="RefSeq" id="WP_087029808.1">
    <property type="nucleotide sequence ID" value="NZ_FJNE01000001.1"/>
</dbReference>
<dbReference type="UniPathway" id="UPA00057">
    <property type="reaction ID" value="UER00098"/>
</dbReference>
<proteinExistence type="predicted"/>
<keyword evidence="13" id="KW-1185">Reference proteome</keyword>
<evidence type="ECO:0000256" key="7">
    <source>
        <dbReference type="ARBA" id="ARBA00022842"/>
    </source>
</evidence>
<dbReference type="Pfam" id="PF00288">
    <property type="entry name" value="GHMP_kinases_N"/>
    <property type="match status" value="1"/>
</dbReference>
<dbReference type="AlphaFoldDB" id="A0A143Y5R1"/>
<organism evidence="12 13">
    <name type="scientific">Trichococcus palustris</name>
    <dbReference type="NCBI Taxonomy" id="140314"/>
    <lineage>
        <taxon>Bacteria</taxon>
        <taxon>Bacillati</taxon>
        <taxon>Bacillota</taxon>
        <taxon>Bacilli</taxon>
        <taxon>Lactobacillales</taxon>
        <taxon>Carnobacteriaceae</taxon>
        <taxon>Trichococcus</taxon>
    </lineage>
</organism>
<dbReference type="Pfam" id="PF08544">
    <property type="entry name" value="GHMP_kinases_C"/>
    <property type="match status" value="1"/>
</dbReference>
<evidence type="ECO:0000256" key="9">
    <source>
        <dbReference type="ARBA" id="ARBA00029438"/>
    </source>
</evidence>
<evidence type="ECO:0000256" key="3">
    <source>
        <dbReference type="ARBA" id="ARBA00022679"/>
    </source>
</evidence>
<comment type="pathway">
    <text evidence="9">Isoprenoid biosynthesis; isopentenyl diphosphate biosynthesis via mevalonate pathway; isopentenyl diphosphate from (R)-mevalonate: step 1/3.</text>
</comment>
<keyword evidence="4" id="KW-0547">Nucleotide-binding</keyword>
<reference evidence="12 13" key="1">
    <citation type="submission" date="2016-02" db="EMBL/GenBank/DDBJ databases">
        <authorList>
            <person name="Wen L."/>
            <person name="He K."/>
            <person name="Yang H."/>
        </authorList>
    </citation>
    <scope>NUCLEOTIDE SEQUENCE [LARGE SCALE GENOMIC DNA]</scope>
    <source>
        <strain evidence="12">Trichococcus palustris</strain>
    </source>
</reference>
<dbReference type="InterPro" id="IPR006205">
    <property type="entry name" value="Mev_gal_kin"/>
</dbReference>
<dbReference type="Gene3D" id="3.30.230.10">
    <property type="match status" value="1"/>
</dbReference>
<keyword evidence="3" id="KW-0808">Transferase</keyword>
<evidence type="ECO:0000256" key="6">
    <source>
        <dbReference type="ARBA" id="ARBA00022840"/>
    </source>
</evidence>
<dbReference type="EMBL" id="FJNE01000001">
    <property type="protein sequence ID" value="CZQ80550.1"/>
    <property type="molecule type" value="Genomic_DNA"/>
</dbReference>
<evidence type="ECO:0000256" key="4">
    <source>
        <dbReference type="ARBA" id="ARBA00022741"/>
    </source>
</evidence>
<dbReference type="NCBIfam" id="TIGR00549">
    <property type="entry name" value="mevalon_kin"/>
    <property type="match status" value="1"/>
</dbReference>
<name>A0A143Y5R1_9LACT</name>
<feature type="domain" description="GHMP kinase C-terminal" evidence="11">
    <location>
        <begin position="225"/>
        <end position="302"/>
    </location>
</feature>
<keyword evidence="5 12" id="KW-0418">Kinase</keyword>
<keyword evidence="2" id="KW-0444">Lipid biosynthesis</keyword>
<dbReference type="InterPro" id="IPR013750">
    <property type="entry name" value="GHMP_kinase_C_dom"/>
</dbReference>
<dbReference type="GO" id="GO:0005829">
    <property type="term" value="C:cytosol"/>
    <property type="evidence" value="ECO:0007669"/>
    <property type="project" value="TreeGrafter"/>
</dbReference>